<proteinExistence type="predicted"/>
<protein>
    <submittedName>
        <fullName evidence="1">Uncharacterized protein</fullName>
    </submittedName>
</protein>
<reference evidence="1" key="1">
    <citation type="submission" date="2017-10" db="EMBL/GenBank/DDBJ databases">
        <title>Draft genome sequences of three KPC-producing Klebsiella pneumoniae Sequence-Type 15, 258 and 309, isolated from a hospital in Argentina.</title>
        <authorList>
            <person name="Nievas J."/>
            <person name="Smayevsky J."/>
            <person name="Pin Viso N."/>
            <person name="Vera P."/>
            <person name="Nicola F."/>
            <person name="Aballay D."/>
            <person name="Farber M."/>
        </authorList>
    </citation>
    <scope>NUCLEOTIDE SEQUENCE</scope>
    <source>
        <strain evidence="1">KN-ST309</strain>
    </source>
</reference>
<sequence length="221" mass="24907">MVHVMSFQLAIFFKQHITRPDQFFSSINDAAGNLFDRMPQIIPLPDEVPPEIPRVAATNMSGTYNFNISLNRLDFTLNVSDSQFKEPEALSDFALKSKLIVKNIPNEIEIIRIGIIGNYFELERLPAIALAKKYSKKDLGNISEFNFRYNKISQEFGYSFNNVFSISNAEINTKGIVSDGVFIQKDINNNPSGLSIKKDMVMEIITKKIKELSTSGLEGIS</sequence>
<evidence type="ECO:0000313" key="1">
    <source>
        <dbReference type="EMBL" id="NCA59625.1"/>
    </source>
</evidence>
<dbReference type="AlphaFoldDB" id="A0A6B2EXW1"/>
<organism evidence="1">
    <name type="scientific">Klebsiella pneumoniae</name>
    <dbReference type="NCBI Taxonomy" id="573"/>
    <lineage>
        <taxon>Bacteria</taxon>
        <taxon>Pseudomonadati</taxon>
        <taxon>Pseudomonadota</taxon>
        <taxon>Gammaproteobacteria</taxon>
        <taxon>Enterobacterales</taxon>
        <taxon>Enterobacteriaceae</taxon>
        <taxon>Klebsiella/Raoultella group</taxon>
        <taxon>Klebsiella</taxon>
        <taxon>Klebsiella pneumoniae complex</taxon>
    </lineage>
</organism>
<dbReference type="RefSeq" id="WP_053520883.1">
    <property type="nucleotide sequence ID" value="NZ_JAIWVL010000107.1"/>
</dbReference>
<gene>
    <name evidence="1" type="ORF">CRN12_24160</name>
</gene>
<accession>A0A6B2EXW1</accession>
<comment type="caution">
    <text evidence="1">The sequence shown here is derived from an EMBL/GenBank/DDBJ whole genome shotgun (WGS) entry which is preliminary data.</text>
</comment>
<dbReference type="EMBL" id="PDFF01000107">
    <property type="protein sequence ID" value="NCA59625.1"/>
    <property type="molecule type" value="Genomic_DNA"/>
</dbReference>
<name>A0A6B2EXW1_KLEPN</name>